<feature type="domain" description="RNA polymerase sigma factor 70 region 4 type 2" evidence="7">
    <location>
        <begin position="131"/>
        <end position="180"/>
    </location>
</feature>
<reference evidence="8 9" key="1">
    <citation type="journal article" date="2015" name="J. Biotechnol.">
        <title>Complete genome sequence of Photorhabdus temperata subsp. thracensis 39-8(T), an entomopathogenic bacterium for the improved commercial bioinsecticide.</title>
        <authorList>
            <person name="Kwak Y."/>
            <person name="Shin J.H."/>
        </authorList>
    </citation>
    <scope>NUCLEOTIDE SEQUENCE [LARGE SCALE GENOMIC DNA]</scope>
    <source>
        <strain evidence="8 9">DSM 15199</strain>
    </source>
</reference>
<evidence type="ECO:0000259" key="6">
    <source>
        <dbReference type="Pfam" id="PF04542"/>
    </source>
</evidence>
<protein>
    <submittedName>
        <fullName evidence="8">RNA polymerase sigma factor</fullName>
    </submittedName>
</protein>
<dbReference type="InterPro" id="IPR014284">
    <property type="entry name" value="RNA_pol_sigma-70_dom"/>
</dbReference>
<name>A0A0F7LL39_9GAMM</name>
<proteinExistence type="inferred from homology"/>
<dbReference type="GO" id="GO:0003677">
    <property type="term" value="F:DNA binding"/>
    <property type="evidence" value="ECO:0007669"/>
    <property type="project" value="UniProtKB-KW"/>
</dbReference>
<dbReference type="KEGG" id="ptt:VY86_08250"/>
<dbReference type="NCBIfam" id="TIGR02937">
    <property type="entry name" value="sigma70-ECF"/>
    <property type="match status" value="1"/>
</dbReference>
<dbReference type="Pfam" id="PF04542">
    <property type="entry name" value="Sigma70_r2"/>
    <property type="match status" value="1"/>
</dbReference>
<evidence type="ECO:0000256" key="4">
    <source>
        <dbReference type="ARBA" id="ARBA00023125"/>
    </source>
</evidence>
<dbReference type="InterPro" id="IPR014289">
    <property type="entry name" value="RNA_pol_sigma-24-rel"/>
</dbReference>
<keyword evidence="5" id="KW-0804">Transcription</keyword>
<dbReference type="Pfam" id="PF08281">
    <property type="entry name" value="Sigma70_r4_2"/>
    <property type="match status" value="1"/>
</dbReference>
<evidence type="ECO:0000259" key="7">
    <source>
        <dbReference type="Pfam" id="PF08281"/>
    </source>
</evidence>
<dbReference type="SUPFAM" id="SSF88659">
    <property type="entry name" value="Sigma3 and sigma4 domains of RNA polymerase sigma factors"/>
    <property type="match status" value="1"/>
</dbReference>
<dbReference type="SUPFAM" id="SSF88946">
    <property type="entry name" value="Sigma2 domain of RNA polymerase sigma factors"/>
    <property type="match status" value="1"/>
</dbReference>
<dbReference type="EMBL" id="CP011104">
    <property type="protein sequence ID" value="AKH63335.1"/>
    <property type="molecule type" value="Genomic_DNA"/>
</dbReference>
<evidence type="ECO:0000256" key="5">
    <source>
        <dbReference type="ARBA" id="ARBA00023163"/>
    </source>
</evidence>
<evidence type="ECO:0000256" key="1">
    <source>
        <dbReference type="ARBA" id="ARBA00010641"/>
    </source>
</evidence>
<evidence type="ECO:0000313" key="9">
    <source>
        <dbReference type="Proteomes" id="UP000034866"/>
    </source>
</evidence>
<dbReference type="InterPro" id="IPR013324">
    <property type="entry name" value="RNA_pol_sigma_r3/r4-like"/>
</dbReference>
<dbReference type="InterPro" id="IPR007627">
    <property type="entry name" value="RNA_pol_sigma70_r2"/>
</dbReference>
<reference evidence="9" key="2">
    <citation type="submission" date="2015-03" db="EMBL/GenBank/DDBJ databases">
        <title>Genome sequence of Azospirillum thiophilum strain DSM 21654T.</title>
        <authorList>
            <person name="Kwak Y."/>
            <person name="Shin J.-H."/>
        </authorList>
    </citation>
    <scope>NUCLEOTIDE SEQUENCE [LARGE SCALE GENOMIC DNA]</scope>
    <source>
        <strain evidence="9">DSM 15199</strain>
    </source>
</reference>
<dbReference type="GO" id="GO:0006352">
    <property type="term" value="P:DNA-templated transcription initiation"/>
    <property type="evidence" value="ECO:0007669"/>
    <property type="project" value="InterPro"/>
</dbReference>
<dbReference type="NCBIfam" id="NF009196">
    <property type="entry name" value="PRK12544.1"/>
    <property type="match status" value="1"/>
</dbReference>
<dbReference type="PANTHER" id="PTHR43133:SF8">
    <property type="entry name" value="RNA POLYMERASE SIGMA FACTOR HI_1459-RELATED"/>
    <property type="match status" value="1"/>
</dbReference>
<dbReference type="OrthoDB" id="9782108at2"/>
<dbReference type="AlphaFoldDB" id="A0A0F7LL39"/>
<gene>
    <name evidence="8" type="ORF">VY86_08250</name>
</gene>
<evidence type="ECO:0000256" key="3">
    <source>
        <dbReference type="ARBA" id="ARBA00023082"/>
    </source>
</evidence>
<dbReference type="PANTHER" id="PTHR43133">
    <property type="entry name" value="RNA POLYMERASE ECF-TYPE SIGMA FACTO"/>
    <property type="match status" value="1"/>
</dbReference>
<keyword evidence="9" id="KW-1185">Reference proteome</keyword>
<accession>A0A0F7LL39</accession>
<dbReference type="GO" id="GO:0016987">
    <property type="term" value="F:sigma factor activity"/>
    <property type="evidence" value="ECO:0007669"/>
    <property type="project" value="UniProtKB-KW"/>
</dbReference>
<dbReference type="Gene3D" id="1.10.10.10">
    <property type="entry name" value="Winged helix-like DNA-binding domain superfamily/Winged helix DNA-binding domain"/>
    <property type="match status" value="1"/>
</dbReference>
<dbReference type="PATRIC" id="fig|230089.6.peg.1809"/>
<dbReference type="Proteomes" id="UP000034866">
    <property type="component" value="Chromosome"/>
</dbReference>
<feature type="domain" description="RNA polymerase sigma-70 region 2" evidence="6">
    <location>
        <begin position="15"/>
        <end position="79"/>
    </location>
</feature>
<keyword evidence="2" id="KW-0805">Transcription regulation</keyword>
<dbReference type="STRING" id="230089.VY86_08250"/>
<organism evidence="8 9">
    <name type="scientific">Photorhabdus thracensis</name>
    <dbReference type="NCBI Taxonomy" id="230089"/>
    <lineage>
        <taxon>Bacteria</taxon>
        <taxon>Pseudomonadati</taxon>
        <taxon>Pseudomonadota</taxon>
        <taxon>Gammaproteobacteria</taxon>
        <taxon>Enterobacterales</taxon>
        <taxon>Morganellaceae</taxon>
        <taxon>Photorhabdus</taxon>
    </lineage>
</organism>
<comment type="similarity">
    <text evidence="1">Belongs to the sigma-70 factor family. ECF subfamily.</text>
</comment>
<evidence type="ECO:0000256" key="2">
    <source>
        <dbReference type="ARBA" id="ARBA00023015"/>
    </source>
</evidence>
<sequence>MSDINNLLRDPQFFSMLHKQMLQFASLQLNDFHQAEDVVQEALEGAMKNASSFAGRAAWKSWVFTILRNKISDALRMRYRHSSVQLTDDVDEQNFEALFDESGHWPRNEHPQRWHLPDEAAEQEQFWTVFELCLTQLPTQNARAFMMREFIGLETQEICQEMALSVSNLNVMLWRARMRLRECLSQRWFSQEDKYA</sequence>
<dbReference type="Gene3D" id="1.10.1740.10">
    <property type="match status" value="1"/>
</dbReference>
<dbReference type="RefSeq" id="WP_046974601.1">
    <property type="nucleotide sequence ID" value="NZ_CAWQPG010000047.1"/>
</dbReference>
<evidence type="ECO:0000313" key="8">
    <source>
        <dbReference type="EMBL" id="AKH63335.1"/>
    </source>
</evidence>
<dbReference type="InterPro" id="IPR013325">
    <property type="entry name" value="RNA_pol_sigma_r2"/>
</dbReference>
<dbReference type="InterPro" id="IPR039425">
    <property type="entry name" value="RNA_pol_sigma-70-like"/>
</dbReference>
<dbReference type="NCBIfam" id="TIGR02943">
    <property type="entry name" value="Sig70_famx1"/>
    <property type="match status" value="1"/>
</dbReference>
<keyword evidence="3" id="KW-0731">Sigma factor</keyword>
<dbReference type="InterPro" id="IPR036388">
    <property type="entry name" value="WH-like_DNA-bd_sf"/>
</dbReference>
<dbReference type="InterPro" id="IPR013249">
    <property type="entry name" value="RNA_pol_sigma70_r4_t2"/>
</dbReference>
<keyword evidence="4" id="KW-0238">DNA-binding</keyword>